<organism evidence="2 3">
    <name type="scientific">Desulfarculus baarsii (strain ATCC 33931 / DSM 2075 / LMG 7858 / VKM B-1802 / 2st14)</name>
    <dbReference type="NCBI Taxonomy" id="644282"/>
    <lineage>
        <taxon>Bacteria</taxon>
        <taxon>Pseudomonadati</taxon>
        <taxon>Thermodesulfobacteriota</taxon>
        <taxon>Desulfarculia</taxon>
        <taxon>Desulfarculales</taxon>
        <taxon>Desulfarculaceae</taxon>
        <taxon>Desulfarculus</taxon>
    </lineage>
</organism>
<protein>
    <submittedName>
        <fullName evidence="2">Metallo-beta-lactamase family protein</fullName>
    </submittedName>
</protein>
<dbReference type="AlphaFoldDB" id="E1QDC8"/>
<name>E1QDC8_DESB2</name>
<dbReference type="Pfam" id="PF00753">
    <property type="entry name" value="Lactamase_B"/>
    <property type="match status" value="1"/>
</dbReference>
<gene>
    <name evidence="2" type="ordered locus">Deba_0068</name>
</gene>
<evidence type="ECO:0000259" key="1">
    <source>
        <dbReference type="SMART" id="SM00849"/>
    </source>
</evidence>
<dbReference type="PANTHER" id="PTHR23131">
    <property type="entry name" value="ENDORIBONUCLEASE LACTB2"/>
    <property type="match status" value="1"/>
</dbReference>
<accession>E1QDC8</accession>
<dbReference type="eggNOG" id="COG0491">
    <property type="taxonomic scope" value="Bacteria"/>
</dbReference>
<dbReference type="OrthoDB" id="9802248at2"/>
<feature type="domain" description="Metallo-beta-lactamase" evidence="1">
    <location>
        <begin position="26"/>
        <end position="195"/>
    </location>
</feature>
<reference evidence="2 3" key="1">
    <citation type="journal article" date="2010" name="Stand. Genomic Sci.">
        <title>Complete genome sequence of Desulfarculus baarsii type strain (2st14).</title>
        <authorList>
            <person name="Sun H."/>
            <person name="Spring S."/>
            <person name="Lapidus A."/>
            <person name="Davenport K."/>
            <person name="Del Rio T.G."/>
            <person name="Tice H."/>
            <person name="Nolan M."/>
            <person name="Copeland A."/>
            <person name="Cheng J.F."/>
            <person name="Lucas S."/>
            <person name="Tapia R."/>
            <person name="Goodwin L."/>
            <person name="Pitluck S."/>
            <person name="Ivanova N."/>
            <person name="Pagani I."/>
            <person name="Mavromatis K."/>
            <person name="Ovchinnikova G."/>
            <person name="Pati A."/>
            <person name="Chen A."/>
            <person name="Palaniappan K."/>
            <person name="Hauser L."/>
            <person name="Chang Y.J."/>
            <person name="Jeffries C.D."/>
            <person name="Detter J.C."/>
            <person name="Han C."/>
            <person name="Rohde M."/>
            <person name="Brambilla E."/>
            <person name="Goker M."/>
            <person name="Woyke T."/>
            <person name="Bristow J."/>
            <person name="Eisen J.A."/>
            <person name="Markowitz V."/>
            <person name="Hugenholtz P."/>
            <person name="Kyrpides N.C."/>
            <person name="Klenk H.P."/>
            <person name="Land M."/>
        </authorList>
    </citation>
    <scope>NUCLEOTIDE SEQUENCE [LARGE SCALE GENOMIC DNA]</scope>
    <source>
        <strain evidence="3">ATCC 33931 / DSM 2075 / LMG 7858 / VKM B-1802 / 2st14</strain>
    </source>
</reference>
<proteinExistence type="predicted"/>
<evidence type="ECO:0000313" key="2">
    <source>
        <dbReference type="EMBL" id="ADK83447.1"/>
    </source>
</evidence>
<dbReference type="EMBL" id="CP002085">
    <property type="protein sequence ID" value="ADK83447.1"/>
    <property type="molecule type" value="Genomic_DNA"/>
</dbReference>
<dbReference type="Proteomes" id="UP000009047">
    <property type="component" value="Chromosome"/>
</dbReference>
<dbReference type="RefSeq" id="WP_013256903.1">
    <property type="nucleotide sequence ID" value="NC_014365.1"/>
</dbReference>
<dbReference type="HOGENOM" id="CLU_071018_0_0_7"/>
<dbReference type="Gene3D" id="3.60.15.10">
    <property type="entry name" value="Ribonuclease Z/Hydroxyacylglutathione hydrolase-like"/>
    <property type="match status" value="1"/>
</dbReference>
<dbReference type="InterPro" id="IPR001279">
    <property type="entry name" value="Metallo-B-lactamas"/>
</dbReference>
<dbReference type="SMART" id="SM00849">
    <property type="entry name" value="Lactamase_B"/>
    <property type="match status" value="1"/>
</dbReference>
<dbReference type="InterPro" id="IPR036866">
    <property type="entry name" value="RibonucZ/Hydroxyglut_hydro"/>
</dbReference>
<dbReference type="InterPro" id="IPR050662">
    <property type="entry name" value="Sec-metab_biosynth-thioest"/>
</dbReference>
<evidence type="ECO:0000313" key="3">
    <source>
        <dbReference type="Proteomes" id="UP000009047"/>
    </source>
</evidence>
<dbReference type="SUPFAM" id="SSF56281">
    <property type="entry name" value="Metallo-hydrolase/oxidoreductase"/>
    <property type="match status" value="1"/>
</dbReference>
<keyword evidence="3" id="KW-1185">Reference proteome</keyword>
<sequence>MLKVRRFGPVTQYLMGVLHVGQVYYWCACYQFGDALIDAGAPLCAAELLAAVEGAGLARVAVTHHHEDHIGANALLRRRLGLEVLAPAAALKPLAQGFALRPYQEMVWGWPELHAAQALGPELTTNHGPLEVLATPGHCPDHVVFLHHESGLAFVGDAFFSTTPKTARIDEDFAQGLESLRLLRDRRPKTMFLGLGQVVENATEALGQCIDHVERLAGEIERLADQGLDDGQIVEALFGRESSLRQLTDGHMSYRYFVAAFTRRRAAEKGAGPA</sequence>
<dbReference type="KEGG" id="dbr:Deba_0068"/>
<dbReference type="PANTHER" id="PTHR23131:SF0">
    <property type="entry name" value="ENDORIBONUCLEASE LACTB2"/>
    <property type="match status" value="1"/>
</dbReference>
<dbReference type="STRING" id="644282.Deba_0068"/>